<evidence type="ECO:0000256" key="2">
    <source>
        <dbReference type="ARBA" id="ARBA00004613"/>
    </source>
</evidence>
<keyword evidence="4 5" id="KW-1015">Disulfide bond</keyword>
<evidence type="ECO:0000256" key="3">
    <source>
        <dbReference type="ARBA" id="ARBA00022525"/>
    </source>
</evidence>
<evidence type="ECO:0000259" key="7">
    <source>
        <dbReference type="Pfam" id="PF03443"/>
    </source>
</evidence>
<sequence length="254" mass="27614">MHSRTIATCLLACVPLIASHGGGMHYIIDGVVHSGVYSKVLNTETGSIQRMWTWDSIDQVSNPFLACRIDGSPYKISYHAPIRAGSIVSVNYTIPGSDWTFGHPIGPMLAYMAACPEVGCEGVDLRAPIWFKIWQAGLLSGTYADGYWAMKDVMDGANLDIPTPSSLKPGKYLLKHDMLNLQTGPPQWFPNCIQLEVSGSGSSLPDAKDLVAFPGGYDNGEGSWPTHGEGSRWLYVDHANDTDYPMPGPPVWQA</sequence>
<dbReference type="InterPro" id="IPR049892">
    <property type="entry name" value="AA9"/>
</dbReference>
<keyword evidence="3 5" id="KW-0964">Secreted</keyword>
<dbReference type="EMBL" id="ML986585">
    <property type="protein sequence ID" value="KAF2268738.1"/>
    <property type="molecule type" value="Genomic_DNA"/>
</dbReference>
<comment type="subcellular location">
    <subcellularLocation>
        <location evidence="2 5">Secreted</location>
    </subcellularLocation>
</comment>
<keyword evidence="5" id="KW-0136">Cellulose degradation</keyword>
<dbReference type="Proteomes" id="UP000800093">
    <property type="component" value="Unassembled WGS sequence"/>
</dbReference>
<evidence type="ECO:0000256" key="4">
    <source>
        <dbReference type="ARBA" id="ARBA00023157"/>
    </source>
</evidence>
<keyword evidence="5" id="KW-0624">Polysaccharide degradation</keyword>
<comment type="catalytic activity">
    <reaction evidence="5">
        <text>[(1-&gt;4)-beta-D-glucosyl]n+m + reduced acceptor + O2 = 4-dehydro-beta-D-glucosyl-[(1-&gt;4)-beta-D-glucosyl]n-1 + [(1-&gt;4)-beta-D-glucosyl]m + acceptor + H2O.</text>
        <dbReference type="EC" id="1.14.99.56"/>
    </reaction>
</comment>
<feature type="signal peptide" evidence="6">
    <location>
        <begin position="1"/>
        <end position="19"/>
    </location>
</feature>
<evidence type="ECO:0000313" key="9">
    <source>
        <dbReference type="Proteomes" id="UP000800093"/>
    </source>
</evidence>
<dbReference type="Gene3D" id="2.70.50.70">
    <property type="match status" value="1"/>
</dbReference>
<feature type="domain" description="Auxiliary Activity family 9 catalytic" evidence="7">
    <location>
        <begin position="25"/>
        <end position="220"/>
    </location>
</feature>
<protein>
    <recommendedName>
        <fullName evidence="5">AA9 family lytic polysaccharide monooxygenase</fullName>
        <ecNumber evidence="5">1.14.99.56</ecNumber>
    </recommendedName>
    <alternativeName>
        <fullName evidence="5">Endo-beta-1,4-glucanase</fullName>
    </alternativeName>
    <alternativeName>
        <fullName evidence="5">Glycosyl hydrolase 61 family protein</fullName>
    </alternativeName>
</protein>
<dbReference type="EC" id="1.14.99.56" evidence="5"/>
<feature type="chain" id="PRO_5040362708" description="AA9 family lytic polysaccharide monooxygenase" evidence="6">
    <location>
        <begin position="20"/>
        <end position="254"/>
    </location>
</feature>
<dbReference type="PANTHER" id="PTHR33353">
    <property type="entry name" value="PUTATIVE (AFU_ORTHOLOGUE AFUA_1G12560)-RELATED"/>
    <property type="match status" value="1"/>
</dbReference>
<dbReference type="InterPro" id="IPR005103">
    <property type="entry name" value="AA9_LPMO"/>
</dbReference>
<dbReference type="GO" id="GO:0030245">
    <property type="term" value="P:cellulose catabolic process"/>
    <property type="evidence" value="ECO:0007669"/>
    <property type="project" value="UniProtKB-UniRule"/>
</dbReference>
<comment type="caution">
    <text evidence="8">The sequence shown here is derived from an EMBL/GenBank/DDBJ whole genome shotgun (WGS) entry which is preliminary data.</text>
</comment>
<reference evidence="9" key="1">
    <citation type="journal article" date="2020" name="Stud. Mycol.">
        <title>101 Dothideomycetes genomes: A test case for predicting lifestyles and emergence of pathogens.</title>
        <authorList>
            <person name="Haridas S."/>
            <person name="Albert R."/>
            <person name="Binder M."/>
            <person name="Bloem J."/>
            <person name="LaButti K."/>
            <person name="Salamov A."/>
            <person name="Andreopoulos B."/>
            <person name="Baker S."/>
            <person name="Barry K."/>
            <person name="Bills G."/>
            <person name="Bluhm B."/>
            <person name="Cannon C."/>
            <person name="Castanera R."/>
            <person name="Culley D."/>
            <person name="Daum C."/>
            <person name="Ezra D."/>
            <person name="Gonzalez J."/>
            <person name="Henrissat B."/>
            <person name="Kuo A."/>
            <person name="Liang C."/>
            <person name="Lipzen A."/>
            <person name="Lutzoni F."/>
            <person name="Magnuson J."/>
            <person name="Mondo S."/>
            <person name="Nolan M."/>
            <person name="Ohm R."/>
            <person name="Pangilinan J."/>
            <person name="Park H.-J."/>
            <person name="Ramirez L."/>
            <person name="Alfaro M."/>
            <person name="Sun H."/>
            <person name="Tritt A."/>
            <person name="Yoshinaga Y."/>
            <person name="Zwiers L.-H."/>
            <person name="Turgeon B."/>
            <person name="Goodwin S."/>
            <person name="Spatafora J."/>
            <person name="Crous P."/>
            <person name="Grigoriev I."/>
        </authorList>
    </citation>
    <scope>NUCLEOTIDE SEQUENCE [LARGE SCALE GENOMIC DNA]</scope>
    <source>
        <strain evidence="9">CBS 304.66</strain>
    </source>
</reference>
<dbReference type="Pfam" id="PF03443">
    <property type="entry name" value="AA9"/>
    <property type="match status" value="1"/>
</dbReference>
<keyword evidence="9" id="KW-1185">Reference proteome</keyword>
<evidence type="ECO:0000313" key="8">
    <source>
        <dbReference type="EMBL" id="KAF2268738.1"/>
    </source>
</evidence>
<dbReference type="GO" id="GO:0008810">
    <property type="term" value="F:cellulase activity"/>
    <property type="evidence" value="ECO:0007669"/>
    <property type="project" value="UniProtKB-UniRule"/>
</dbReference>
<keyword evidence="5" id="KW-0119">Carbohydrate metabolism</keyword>
<proteinExistence type="predicted"/>
<accession>A0A9P4N798</accession>
<evidence type="ECO:0000256" key="5">
    <source>
        <dbReference type="RuleBase" id="RU368122"/>
    </source>
</evidence>
<dbReference type="GO" id="GO:0030248">
    <property type="term" value="F:cellulose binding"/>
    <property type="evidence" value="ECO:0007669"/>
    <property type="project" value="UniProtKB-UniRule"/>
</dbReference>
<comment type="function">
    <text evidence="5">Lytic polysaccharide monooxygenase (LMPO) that depolymerizes crystalline and amorphous polysaccharides via the oxidation of scissile alpha- or beta-(1-4)-glycosidic bonds, yielding C1 and/or C4 oxidation products. Catalysis by LPMOs requires the reduction of the active-site copper from Cu(II) to Cu(I) by a reducing agent and H(2)O(2) or O(2) as a cosubstrate.</text>
</comment>
<evidence type="ECO:0000256" key="6">
    <source>
        <dbReference type="SAM" id="SignalP"/>
    </source>
</evidence>
<comment type="cofactor">
    <cofactor evidence="1">
        <name>Cu(2+)</name>
        <dbReference type="ChEBI" id="CHEBI:29036"/>
    </cofactor>
</comment>
<evidence type="ECO:0000256" key="1">
    <source>
        <dbReference type="ARBA" id="ARBA00001973"/>
    </source>
</evidence>
<comment type="domain">
    <text evidence="5">Has a modular structure: an endo-beta-1,4-glucanase catalytic module at the N-terminus, a linker rich in serines and threonines, and a C-terminal carbohydrate-binding module (CBM).</text>
</comment>
<name>A0A9P4N798_9PLEO</name>
<dbReference type="AlphaFoldDB" id="A0A9P4N798"/>
<keyword evidence="6" id="KW-0732">Signal</keyword>
<dbReference type="OrthoDB" id="4849160at2759"/>
<dbReference type="GO" id="GO:0005576">
    <property type="term" value="C:extracellular region"/>
    <property type="evidence" value="ECO:0007669"/>
    <property type="project" value="UniProtKB-SubCell"/>
</dbReference>
<dbReference type="PANTHER" id="PTHR33353:SF19">
    <property type="entry name" value="GLYCOSYLHYDROLASE FAMILY 61-8 PROTEIN"/>
    <property type="match status" value="1"/>
</dbReference>
<organism evidence="8 9">
    <name type="scientific">Lojkania enalia</name>
    <dbReference type="NCBI Taxonomy" id="147567"/>
    <lineage>
        <taxon>Eukaryota</taxon>
        <taxon>Fungi</taxon>
        <taxon>Dikarya</taxon>
        <taxon>Ascomycota</taxon>
        <taxon>Pezizomycotina</taxon>
        <taxon>Dothideomycetes</taxon>
        <taxon>Pleosporomycetidae</taxon>
        <taxon>Pleosporales</taxon>
        <taxon>Pleosporales incertae sedis</taxon>
        <taxon>Lojkania</taxon>
    </lineage>
</organism>
<gene>
    <name evidence="8" type="ORF">CC78DRAFT_540584</name>
</gene>
<keyword evidence="8" id="KW-0378">Hydrolase</keyword>